<evidence type="ECO:0000313" key="1">
    <source>
        <dbReference type="EMBL" id="MCG6658656.1"/>
    </source>
</evidence>
<organism evidence="1 2">
    <name type="scientific">Billgrantia campisalis</name>
    <dbReference type="NCBI Taxonomy" id="74661"/>
    <lineage>
        <taxon>Bacteria</taxon>
        <taxon>Pseudomonadati</taxon>
        <taxon>Pseudomonadota</taxon>
        <taxon>Gammaproteobacteria</taxon>
        <taxon>Oceanospirillales</taxon>
        <taxon>Halomonadaceae</taxon>
        <taxon>Billgrantia</taxon>
    </lineage>
</organism>
<comment type="caution">
    <text evidence="1">The sequence shown here is derived from an EMBL/GenBank/DDBJ whole genome shotgun (WGS) entry which is preliminary data.</text>
</comment>
<dbReference type="InterPro" id="IPR025427">
    <property type="entry name" value="DUF4160"/>
</dbReference>
<dbReference type="RefSeq" id="WP_238977805.1">
    <property type="nucleotide sequence ID" value="NZ_JABFUC010000010.1"/>
</dbReference>
<name>A0ABS9PA57_9GAMM</name>
<dbReference type="EMBL" id="JABFUC010000010">
    <property type="protein sequence ID" value="MCG6658656.1"/>
    <property type="molecule type" value="Genomic_DNA"/>
</dbReference>
<sequence length="85" mass="9924">MPVVFRYKGIRFFFFSNEGNPLEPIHIHAESGDGEAKIWLEPQVAIAGSAGYNRKQLSQLMQLVEAHRSEIERAWNEHFRQDRQL</sequence>
<accession>A0ABS9PA57</accession>
<dbReference type="Proteomes" id="UP000814385">
    <property type="component" value="Unassembled WGS sequence"/>
</dbReference>
<evidence type="ECO:0000313" key="2">
    <source>
        <dbReference type="Proteomes" id="UP000814385"/>
    </source>
</evidence>
<keyword evidence="2" id="KW-1185">Reference proteome</keyword>
<protein>
    <submittedName>
        <fullName evidence="1">DUF4160 domain-containing protein</fullName>
    </submittedName>
</protein>
<gene>
    <name evidence="1" type="ORF">HOP52_12925</name>
</gene>
<proteinExistence type="predicted"/>
<reference evidence="1 2" key="1">
    <citation type="submission" date="2020-05" db="EMBL/GenBank/DDBJ databases">
        <title>Comparative genomic analysis of denitrifying bacteria from Halomonas genus.</title>
        <authorList>
            <person name="Wang L."/>
            <person name="Shao Z."/>
        </authorList>
    </citation>
    <scope>NUCLEOTIDE SEQUENCE [LARGE SCALE GENOMIC DNA]</scope>
    <source>
        <strain evidence="1 2">A4</strain>
    </source>
</reference>
<dbReference type="Pfam" id="PF13711">
    <property type="entry name" value="DUF4160"/>
    <property type="match status" value="1"/>
</dbReference>